<evidence type="ECO:0000313" key="3">
    <source>
        <dbReference type="Proteomes" id="UP000663870"/>
    </source>
</evidence>
<proteinExistence type="predicted"/>
<comment type="caution">
    <text evidence="2">The sequence shown here is derived from an EMBL/GenBank/DDBJ whole genome shotgun (WGS) entry which is preliminary data.</text>
</comment>
<sequence length="167" mass="19921">MNLQQFIDQMPIIIQFIDFKTELYRQINLETSLKILQQTLNSLPFLKITKLIYNLSQFYRLLHQTYSKLIEQNEFLTITLQELYDRGQKYYNNSNYQQNQNEDRTHRSIIENGIEAVKIYHQFSNGFIRPGACDETQHFSIITFDTPVSYLVTNENHDEGDIVMRIL</sequence>
<evidence type="ECO:0000313" key="2">
    <source>
        <dbReference type="EMBL" id="CAF1679912.1"/>
    </source>
</evidence>
<organism evidence="2 3">
    <name type="scientific">Rotaria sordida</name>
    <dbReference type="NCBI Taxonomy" id="392033"/>
    <lineage>
        <taxon>Eukaryota</taxon>
        <taxon>Metazoa</taxon>
        <taxon>Spiralia</taxon>
        <taxon>Gnathifera</taxon>
        <taxon>Rotifera</taxon>
        <taxon>Eurotatoria</taxon>
        <taxon>Bdelloidea</taxon>
        <taxon>Philodinida</taxon>
        <taxon>Philodinidae</taxon>
        <taxon>Rotaria</taxon>
    </lineage>
</organism>
<gene>
    <name evidence="2" type="ORF">JXQ802_LOCUS58991</name>
    <name evidence="1" type="ORF">PYM288_LOCUS42341</name>
</gene>
<protein>
    <submittedName>
        <fullName evidence="2">Uncharacterized protein</fullName>
    </submittedName>
</protein>
<keyword evidence="3" id="KW-1185">Reference proteome</keyword>
<accession>A0A816GVR8</accession>
<dbReference type="Proteomes" id="UP000663854">
    <property type="component" value="Unassembled WGS sequence"/>
</dbReference>
<feature type="non-terminal residue" evidence="2">
    <location>
        <position position="167"/>
    </location>
</feature>
<dbReference type="EMBL" id="CAJNOH010015936">
    <property type="protein sequence ID" value="CAF1567573.1"/>
    <property type="molecule type" value="Genomic_DNA"/>
</dbReference>
<dbReference type="AlphaFoldDB" id="A0A816GVR8"/>
<dbReference type="EMBL" id="CAJNOL010017874">
    <property type="protein sequence ID" value="CAF1679912.1"/>
    <property type="molecule type" value="Genomic_DNA"/>
</dbReference>
<reference evidence="2" key="1">
    <citation type="submission" date="2021-02" db="EMBL/GenBank/DDBJ databases">
        <authorList>
            <person name="Nowell W R."/>
        </authorList>
    </citation>
    <scope>NUCLEOTIDE SEQUENCE</scope>
</reference>
<evidence type="ECO:0000313" key="1">
    <source>
        <dbReference type="EMBL" id="CAF1567573.1"/>
    </source>
</evidence>
<name>A0A816GVR8_9BILA</name>
<dbReference type="Proteomes" id="UP000663870">
    <property type="component" value="Unassembled WGS sequence"/>
</dbReference>